<dbReference type="EMBL" id="JBHLUU010000117">
    <property type="protein sequence ID" value="MFC0477156.1"/>
    <property type="molecule type" value="Genomic_DNA"/>
</dbReference>
<proteinExistence type="predicted"/>
<feature type="region of interest" description="Disordered" evidence="2">
    <location>
        <begin position="27"/>
        <end position="59"/>
    </location>
</feature>
<keyword evidence="1" id="KW-0732">Signal</keyword>
<evidence type="ECO:0000259" key="3">
    <source>
        <dbReference type="Pfam" id="PF11611"/>
    </source>
</evidence>
<reference evidence="4 5" key="1">
    <citation type="submission" date="2024-09" db="EMBL/GenBank/DDBJ databases">
        <authorList>
            <person name="Sun Q."/>
            <person name="Mori K."/>
        </authorList>
    </citation>
    <scope>NUCLEOTIDE SEQUENCE [LARGE SCALE GENOMIC DNA]</scope>
    <source>
        <strain evidence="4 5">CGMCC 1.9126</strain>
    </source>
</reference>
<feature type="domain" description="DUF4352" evidence="3">
    <location>
        <begin position="64"/>
        <end position="181"/>
    </location>
</feature>
<comment type="caution">
    <text evidence="4">The sequence shown here is derived from an EMBL/GenBank/DDBJ whole genome shotgun (WGS) entry which is preliminary data.</text>
</comment>
<name>A0ABV6KV05_9BACI</name>
<accession>A0ABV6KV05</accession>
<dbReference type="Gene3D" id="2.60.40.1240">
    <property type="match status" value="1"/>
</dbReference>
<dbReference type="InterPro" id="IPR029051">
    <property type="entry name" value="DUF4352"/>
</dbReference>
<dbReference type="InterPro" id="IPR029050">
    <property type="entry name" value="Immunoprotect_excell_Ig-like"/>
</dbReference>
<evidence type="ECO:0000313" key="5">
    <source>
        <dbReference type="Proteomes" id="UP001589738"/>
    </source>
</evidence>
<evidence type="ECO:0000256" key="2">
    <source>
        <dbReference type="SAM" id="MobiDB-lite"/>
    </source>
</evidence>
<dbReference type="RefSeq" id="WP_160549801.1">
    <property type="nucleotide sequence ID" value="NZ_JBHLUU010000117.1"/>
</dbReference>
<dbReference type="Proteomes" id="UP001589738">
    <property type="component" value="Unassembled WGS sequence"/>
</dbReference>
<feature type="compositionally biased region" description="Low complexity" evidence="2">
    <location>
        <begin position="31"/>
        <end position="41"/>
    </location>
</feature>
<dbReference type="Pfam" id="PF11611">
    <property type="entry name" value="DUF4352"/>
    <property type="match status" value="1"/>
</dbReference>
<protein>
    <submittedName>
        <fullName evidence="4">DUF4352 domain-containing protein</fullName>
    </submittedName>
</protein>
<gene>
    <name evidence="4" type="ORF">ACFFHF_18290</name>
</gene>
<evidence type="ECO:0000313" key="4">
    <source>
        <dbReference type="EMBL" id="MFC0477156.1"/>
    </source>
</evidence>
<sequence length="188" mass="19813">MGIFMKGLIGLGILILLGIVASLGGGEDSAEPATTTTTSTNDNEEKNKEEINEEQPLSNEGISSDVTIKVLGVETLSEVGGEFTKETAQGVFKVVTISLTNGQKDAITVDANSFKLVDSQGREFTYSSSAQISMDVEEDNGSDFFLKQLNPGLTQEGKIVFDVPADAAGLVLKATGGMMGEEITLKVE</sequence>
<keyword evidence="5" id="KW-1185">Reference proteome</keyword>
<organism evidence="4 5">
    <name type="scientific">Robertmurraya beringensis</name>
    <dbReference type="NCBI Taxonomy" id="641660"/>
    <lineage>
        <taxon>Bacteria</taxon>
        <taxon>Bacillati</taxon>
        <taxon>Bacillota</taxon>
        <taxon>Bacilli</taxon>
        <taxon>Bacillales</taxon>
        <taxon>Bacillaceae</taxon>
        <taxon>Robertmurraya</taxon>
    </lineage>
</organism>
<evidence type="ECO:0000256" key="1">
    <source>
        <dbReference type="ARBA" id="ARBA00022729"/>
    </source>
</evidence>